<evidence type="ECO:0000256" key="3">
    <source>
        <dbReference type="ARBA" id="ARBA00022630"/>
    </source>
</evidence>
<name>A0A6A4HUJ4_9AGAR</name>
<dbReference type="GO" id="GO:0050660">
    <property type="term" value="F:flavin adenine dinucleotide binding"/>
    <property type="evidence" value="ECO:0007669"/>
    <property type="project" value="InterPro"/>
</dbReference>
<evidence type="ECO:0000256" key="2">
    <source>
        <dbReference type="ARBA" id="ARBA00010790"/>
    </source>
</evidence>
<comment type="similarity">
    <text evidence="2">Belongs to the GMC oxidoreductase family.</text>
</comment>
<dbReference type="PROSITE" id="PS00624">
    <property type="entry name" value="GMC_OXRED_2"/>
    <property type="match status" value="1"/>
</dbReference>
<evidence type="ECO:0000313" key="8">
    <source>
        <dbReference type="EMBL" id="KAE9402882.1"/>
    </source>
</evidence>
<dbReference type="PANTHER" id="PTHR11552:SF147">
    <property type="entry name" value="CHOLINE DEHYDROGENASE, MITOCHONDRIAL"/>
    <property type="match status" value="1"/>
</dbReference>
<evidence type="ECO:0000256" key="1">
    <source>
        <dbReference type="ARBA" id="ARBA00001974"/>
    </source>
</evidence>
<dbReference type="Pfam" id="PF00732">
    <property type="entry name" value="GMC_oxred_N"/>
    <property type="match status" value="1"/>
</dbReference>
<evidence type="ECO:0000256" key="5">
    <source>
        <dbReference type="PIRSR" id="PIRSR000137-1"/>
    </source>
</evidence>
<dbReference type="InterPro" id="IPR012132">
    <property type="entry name" value="GMC_OxRdtase"/>
</dbReference>
<dbReference type="Gene3D" id="3.50.50.60">
    <property type="entry name" value="FAD/NAD(P)-binding domain"/>
    <property type="match status" value="1"/>
</dbReference>
<keyword evidence="4 6" id="KW-0274">FAD</keyword>
<keyword evidence="9" id="KW-1185">Reference proteome</keyword>
<dbReference type="EMBL" id="ML769430">
    <property type="protein sequence ID" value="KAE9402882.1"/>
    <property type="molecule type" value="Genomic_DNA"/>
</dbReference>
<dbReference type="PANTHER" id="PTHR11552">
    <property type="entry name" value="GLUCOSE-METHANOL-CHOLINE GMC OXIDOREDUCTASE"/>
    <property type="match status" value="1"/>
</dbReference>
<sequence length="534" mass="59177">MPSGYGRLFLSNHCFPFYSEPQVFANGKTKFWPRAKMLGGCSSINASMAQYGAPEDFDEWGTFMNDDSWSWKNLRRYFNKFEKYAPDRRYPQVDASARGKTGPVSVGYFNTITTSAKAFIDSCVELGIPHTPDFNGPKGTLGVSRVLTYVDQNRERVSSESAYLTPEVLARKNLRIAIHAHVTRILFDKVDGELRAVGVEYAQTDLNLKQKGALYRSRAMKEVIIAAGAVHTPHILMLSGIGPSAHLKEHNVPVVHDLPGVGENLVDHPSVDLNFKDKLNASAKFMKPQSFIEVCQTLVALAQYKMGLGGPLAMNFGEAAAFVRSDNLSLLGGPELDIKECIDSTSSSNSPDLEIFVTPFGFGEHGRIWFDVHTRALHVYLLRPTSRGEVRLKSSNPFDLPSVNPNYLQTPDDLEKLVRGVKICLRIARADAFTPYLDHSFLRPDLDHELIMKSHAELEELVKDRVQTVYHPTSTCRMAPEAEGGVVDAHLRVYGVKGLRVCDASIFPWIVSGHPVGACYAAAEKLSDEIKAGM</sequence>
<dbReference type="OrthoDB" id="269227at2759"/>
<feature type="binding site" evidence="6">
    <location>
        <position position="182"/>
    </location>
    <ligand>
        <name>FAD</name>
        <dbReference type="ChEBI" id="CHEBI:57692"/>
    </ligand>
</feature>
<evidence type="ECO:0000256" key="6">
    <source>
        <dbReference type="PIRSR" id="PIRSR000137-2"/>
    </source>
</evidence>
<gene>
    <name evidence="8" type="ORF">BT96DRAFT_956089</name>
</gene>
<dbReference type="SUPFAM" id="SSF54373">
    <property type="entry name" value="FAD-linked reductases, C-terminal domain"/>
    <property type="match status" value="1"/>
</dbReference>
<organism evidence="8 9">
    <name type="scientific">Gymnopus androsaceus JB14</name>
    <dbReference type="NCBI Taxonomy" id="1447944"/>
    <lineage>
        <taxon>Eukaryota</taxon>
        <taxon>Fungi</taxon>
        <taxon>Dikarya</taxon>
        <taxon>Basidiomycota</taxon>
        <taxon>Agaricomycotina</taxon>
        <taxon>Agaricomycetes</taxon>
        <taxon>Agaricomycetidae</taxon>
        <taxon>Agaricales</taxon>
        <taxon>Marasmiineae</taxon>
        <taxon>Omphalotaceae</taxon>
        <taxon>Gymnopus</taxon>
    </lineage>
</organism>
<dbReference type="InterPro" id="IPR000172">
    <property type="entry name" value="GMC_OxRdtase_N"/>
</dbReference>
<dbReference type="InterPro" id="IPR007867">
    <property type="entry name" value="GMC_OxRtase_C"/>
</dbReference>
<dbReference type="GO" id="GO:0016614">
    <property type="term" value="F:oxidoreductase activity, acting on CH-OH group of donors"/>
    <property type="evidence" value="ECO:0007669"/>
    <property type="project" value="InterPro"/>
</dbReference>
<evidence type="ECO:0000256" key="4">
    <source>
        <dbReference type="ARBA" id="ARBA00022827"/>
    </source>
</evidence>
<evidence type="ECO:0000313" key="9">
    <source>
        <dbReference type="Proteomes" id="UP000799118"/>
    </source>
</evidence>
<dbReference type="Proteomes" id="UP000799118">
    <property type="component" value="Unassembled WGS sequence"/>
</dbReference>
<keyword evidence="3" id="KW-0285">Flavoprotein</keyword>
<dbReference type="Gene3D" id="3.30.560.10">
    <property type="entry name" value="Glucose Oxidase, domain 3"/>
    <property type="match status" value="1"/>
</dbReference>
<protein>
    <submittedName>
        <fullName evidence="8">Alcohol oxidase</fullName>
    </submittedName>
</protein>
<dbReference type="PIRSF" id="PIRSF000137">
    <property type="entry name" value="Alcohol_oxidase"/>
    <property type="match status" value="1"/>
</dbReference>
<comment type="cofactor">
    <cofactor evidence="1 6">
        <name>FAD</name>
        <dbReference type="ChEBI" id="CHEBI:57692"/>
    </cofactor>
</comment>
<dbReference type="SUPFAM" id="SSF51905">
    <property type="entry name" value="FAD/NAD(P)-binding domain"/>
    <property type="match status" value="1"/>
</dbReference>
<evidence type="ECO:0000259" key="7">
    <source>
        <dbReference type="PROSITE" id="PS00624"/>
    </source>
</evidence>
<dbReference type="InterPro" id="IPR036188">
    <property type="entry name" value="FAD/NAD-bd_sf"/>
</dbReference>
<reference evidence="8" key="1">
    <citation type="journal article" date="2019" name="Environ. Microbiol.">
        <title>Fungal ecological strategies reflected in gene transcription - a case study of two litter decomposers.</title>
        <authorList>
            <person name="Barbi F."/>
            <person name="Kohler A."/>
            <person name="Barry K."/>
            <person name="Baskaran P."/>
            <person name="Daum C."/>
            <person name="Fauchery L."/>
            <person name="Ihrmark K."/>
            <person name="Kuo A."/>
            <person name="LaButti K."/>
            <person name="Lipzen A."/>
            <person name="Morin E."/>
            <person name="Grigoriev I.V."/>
            <person name="Henrissat B."/>
            <person name="Lindahl B."/>
            <person name="Martin F."/>
        </authorList>
    </citation>
    <scope>NUCLEOTIDE SEQUENCE</scope>
    <source>
        <strain evidence="8">JB14</strain>
    </source>
</reference>
<feature type="active site" description="Proton donor" evidence="5">
    <location>
        <position position="471"/>
    </location>
</feature>
<dbReference type="AlphaFoldDB" id="A0A6A4HUJ4"/>
<dbReference type="Pfam" id="PF05199">
    <property type="entry name" value="GMC_oxred_C"/>
    <property type="match status" value="1"/>
</dbReference>
<feature type="domain" description="Glucose-methanol-choline oxidoreductase N-terminal" evidence="7">
    <location>
        <begin position="228"/>
        <end position="242"/>
    </location>
</feature>
<proteinExistence type="inferred from homology"/>
<accession>A0A6A4HUJ4</accession>
<feature type="active site" description="Proton acceptor" evidence="5">
    <location>
        <position position="514"/>
    </location>
</feature>